<accession>A0AAV5SHI4</accession>
<feature type="transmembrane region" description="Helical" evidence="1">
    <location>
        <begin position="100"/>
        <end position="123"/>
    </location>
</feature>
<evidence type="ECO:0008006" key="4">
    <source>
        <dbReference type="Google" id="ProtNLM"/>
    </source>
</evidence>
<reference evidence="2" key="1">
    <citation type="submission" date="2023-10" db="EMBL/GenBank/DDBJ databases">
        <title>Genome assembly of Pristionchus species.</title>
        <authorList>
            <person name="Yoshida K."/>
            <person name="Sommer R.J."/>
        </authorList>
    </citation>
    <scope>NUCLEOTIDE SEQUENCE</scope>
    <source>
        <strain evidence="2">RS0144</strain>
    </source>
</reference>
<comment type="caution">
    <text evidence="2">The sequence shown here is derived from an EMBL/GenBank/DDBJ whole genome shotgun (WGS) entry which is preliminary data.</text>
</comment>
<gene>
    <name evidence="2" type="ORF">PENTCL1PPCAC_4946</name>
</gene>
<keyword evidence="1" id="KW-0472">Membrane</keyword>
<dbReference type="AlphaFoldDB" id="A0AAV5SHI4"/>
<dbReference type="EMBL" id="BTSX01000002">
    <property type="protein sequence ID" value="GMS82771.1"/>
    <property type="molecule type" value="Genomic_DNA"/>
</dbReference>
<dbReference type="InterPro" id="IPR019423">
    <property type="entry name" value="7TM_GPCR_serpentine_rcpt_Srj"/>
</dbReference>
<keyword evidence="3" id="KW-1185">Reference proteome</keyword>
<evidence type="ECO:0000256" key="1">
    <source>
        <dbReference type="SAM" id="Phobius"/>
    </source>
</evidence>
<feature type="transmembrane region" description="Helical" evidence="1">
    <location>
        <begin position="171"/>
        <end position="199"/>
    </location>
</feature>
<name>A0AAV5SHI4_9BILA</name>
<feature type="non-terminal residue" evidence="2">
    <location>
        <position position="1"/>
    </location>
</feature>
<dbReference type="PANTHER" id="PTHR45907:SF16">
    <property type="entry name" value="SERPENTINE RECEPTOR, CLASS J"/>
    <property type="match status" value="1"/>
</dbReference>
<organism evidence="2 3">
    <name type="scientific">Pristionchus entomophagus</name>
    <dbReference type="NCBI Taxonomy" id="358040"/>
    <lineage>
        <taxon>Eukaryota</taxon>
        <taxon>Metazoa</taxon>
        <taxon>Ecdysozoa</taxon>
        <taxon>Nematoda</taxon>
        <taxon>Chromadorea</taxon>
        <taxon>Rhabditida</taxon>
        <taxon>Rhabditina</taxon>
        <taxon>Diplogasteromorpha</taxon>
        <taxon>Diplogasteroidea</taxon>
        <taxon>Neodiplogasteridae</taxon>
        <taxon>Pristionchus</taxon>
    </lineage>
</organism>
<sequence>GLFLNLLMIYLVKTYSRADIGTFKYLLIAFACYDIFLIINHFILDPKSFVLPGIFAIVLHFPYGSPLLTVLSSISFMMSYSILMMHLLYRYWAIKEPSKIVLFSSPMFLFKLFIAIIAANAALVSFGMTTLSPADSEATQRMRAEFRRKLGRDIDTGWVVSDYWAGGKYDVLAITAALGVDAMGVGILILAVVLSSLTYRHIKSAFSLSPHAKSVQIRLLTTVCAQTFVPMVCVTIPFFCDTTLPAFGVTLDFVADTTGLLNSIFPSWDPLTVIVIMKPYRLGLWSIVTCSKRKERPSVSEHRLGSVAPI</sequence>
<feature type="transmembrane region" description="Helical" evidence="1">
    <location>
        <begin position="63"/>
        <end position="88"/>
    </location>
</feature>
<dbReference type="SUPFAM" id="SSF81321">
    <property type="entry name" value="Family A G protein-coupled receptor-like"/>
    <property type="match status" value="1"/>
</dbReference>
<keyword evidence="1" id="KW-0812">Transmembrane</keyword>
<protein>
    <recommendedName>
        <fullName evidence="4">G protein-coupled receptor</fullName>
    </recommendedName>
</protein>
<evidence type="ECO:0000313" key="2">
    <source>
        <dbReference type="EMBL" id="GMS82771.1"/>
    </source>
</evidence>
<keyword evidence="1" id="KW-1133">Transmembrane helix</keyword>
<feature type="transmembrane region" description="Helical" evidence="1">
    <location>
        <begin position="23"/>
        <end position="43"/>
    </location>
</feature>
<dbReference type="Proteomes" id="UP001432027">
    <property type="component" value="Unassembled WGS sequence"/>
</dbReference>
<dbReference type="Pfam" id="PF10326">
    <property type="entry name" value="7TM_GPCR_Str"/>
    <property type="match status" value="1"/>
</dbReference>
<proteinExistence type="predicted"/>
<dbReference type="PANTHER" id="PTHR45907">
    <property type="entry name" value="SERPENTINE RECEPTOR, CLASS J"/>
    <property type="match status" value="1"/>
</dbReference>
<dbReference type="Gene3D" id="1.20.1070.10">
    <property type="entry name" value="Rhodopsin 7-helix transmembrane proteins"/>
    <property type="match status" value="1"/>
</dbReference>
<dbReference type="InterPro" id="IPR019428">
    <property type="entry name" value="7TM_GPCR_serpentine_rcpt_Str"/>
</dbReference>
<evidence type="ECO:0000313" key="3">
    <source>
        <dbReference type="Proteomes" id="UP001432027"/>
    </source>
</evidence>
<feature type="non-terminal residue" evidence="2">
    <location>
        <position position="310"/>
    </location>
</feature>